<sequence>MSSFSAQLQGAHALVTGGSKGIGRVIVETLLNEGANVSYCSRNIHGKEFADFKGANGPVSAVGTSVDISNGDALKDWVETSANKFGRIDLVVACACPMLFDTTIETWEKSFQADILGLINLINTSAPHLEKQKGSIVVISSIAGYNAIHPAIRSPYSTMKRAQATLAKDFGRWLAPRGVRINSVVPGAIDPPAVLQSDGTLEPSLFHRAMEADPAWKKSLLDSIPLNEIGEAKDIANAVVFLGSRLSRYTTGTSLVVDGGMNITI</sequence>
<name>A0A2H3H8E9_GIBZA</name>
<dbReference type="PANTHER" id="PTHR43943">
    <property type="entry name" value="DEHYDROGENASE/REDUCTASE (SDR FAMILY) MEMBER 4"/>
    <property type="match status" value="1"/>
</dbReference>
<evidence type="ECO:0000256" key="1">
    <source>
        <dbReference type="ARBA" id="ARBA00006484"/>
    </source>
</evidence>
<dbReference type="PANTHER" id="PTHR43943:SF17">
    <property type="entry name" value="3-PHENYLPROPIONATE-DIHYDRODIOL_CINNAMIC ACID-DIHYDRODIOL DEHYDROGENASE"/>
    <property type="match status" value="1"/>
</dbReference>
<accession>A0A2H3H8E9</accession>
<dbReference type="FunFam" id="3.40.50.720:FF:000084">
    <property type="entry name" value="Short-chain dehydrogenase reductase"/>
    <property type="match status" value="1"/>
</dbReference>
<dbReference type="InterPro" id="IPR002347">
    <property type="entry name" value="SDR_fam"/>
</dbReference>
<dbReference type="OrthoDB" id="414540at2759"/>
<evidence type="ECO:0000313" key="4">
    <source>
        <dbReference type="EMBL" id="VIO60372.1"/>
    </source>
</evidence>
<organism evidence="4">
    <name type="scientific">Gibberella zeae</name>
    <name type="common">Wheat head blight fungus</name>
    <name type="synonym">Fusarium graminearum</name>
    <dbReference type="NCBI Taxonomy" id="5518"/>
    <lineage>
        <taxon>Eukaryota</taxon>
        <taxon>Fungi</taxon>
        <taxon>Dikarya</taxon>
        <taxon>Ascomycota</taxon>
        <taxon>Pezizomycotina</taxon>
        <taxon>Sordariomycetes</taxon>
        <taxon>Hypocreomycetidae</taxon>
        <taxon>Hypocreales</taxon>
        <taxon>Nectriaceae</taxon>
        <taxon>Fusarium</taxon>
    </lineage>
</organism>
<dbReference type="InterPro" id="IPR036291">
    <property type="entry name" value="NAD(P)-bd_dom_sf"/>
</dbReference>
<proteinExistence type="inferred from homology"/>
<evidence type="ECO:0000256" key="2">
    <source>
        <dbReference type="ARBA" id="ARBA00022857"/>
    </source>
</evidence>
<protein>
    <submittedName>
        <fullName evidence="4">Uncharacterized protein</fullName>
    </submittedName>
</protein>
<dbReference type="SUPFAM" id="SSF51735">
    <property type="entry name" value="NAD(P)-binding Rossmann-fold domains"/>
    <property type="match status" value="1"/>
</dbReference>
<dbReference type="Gene3D" id="3.40.50.720">
    <property type="entry name" value="NAD(P)-binding Rossmann-like Domain"/>
    <property type="match status" value="1"/>
</dbReference>
<reference evidence="4" key="1">
    <citation type="submission" date="2019-04" db="EMBL/GenBank/DDBJ databases">
        <authorList>
            <person name="Melise S."/>
            <person name="Noan J."/>
            <person name="Okalmin O."/>
        </authorList>
    </citation>
    <scope>NUCLEOTIDE SEQUENCE</scope>
    <source>
        <strain evidence="4">FN9</strain>
    </source>
</reference>
<dbReference type="PRINTS" id="PR00081">
    <property type="entry name" value="GDHRDH"/>
</dbReference>
<dbReference type="GO" id="GO:0016491">
    <property type="term" value="F:oxidoreductase activity"/>
    <property type="evidence" value="ECO:0007669"/>
    <property type="project" value="UniProtKB-KW"/>
</dbReference>
<dbReference type="EMBL" id="CAAKMV010000144">
    <property type="protein sequence ID" value="VIO60372.1"/>
    <property type="molecule type" value="Genomic_DNA"/>
</dbReference>
<gene>
    <name evidence="4" type="ORF">FUG_LOCUS397505</name>
</gene>
<evidence type="ECO:0000256" key="3">
    <source>
        <dbReference type="ARBA" id="ARBA00023002"/>
    </source>
</evidence>
<dbReference type="AlphaFoldDB" id="A0A2H3H8E9"/>
<comment type="similarity">
    <text evidence="1">Belongs to the short-chain dehydrogenases/reductases (SDR) family.</text>
</comment>
<dbReference type="Pfam" id="PF13561">
    <property type="entry name" value="adh_short_C2"/>
    <property type="match status" value="1"/>
</dbReference>
<keyword evidence="3" id="KW-0560">Oxidoreductase</keyword>
<keyword evidence="2" id="KW-0521">NADP</keyword>